<dbReference type="OrthoDB" id="7873894at2"/>
<evidence type="ECO:0000256" key="1">
    <source>
        <dbReference type="SAM" id="Phobius"/>
    </source>
</evidence>
<protein>
    <submittedName>
        <fullName evidence="2">Uncharacterized protein</fullName>
    </submittedName>
</protein>
<evidence type="ECO:0000313" key="2">
    <source>
        <dbReference type="EMBL" id="ATX65482.1"/>
    </source>
</evidence>
<accession>A0A2K8K7P3</accession>
<gene>
    <name evidence="2" type="ORF">BG454_06260</name>
</gene>
<proteinExistence type="predicted"/>
<dbReference type="STRING" id="441209.GCA_001870665_00167"/>
<dbReference type="AlphaFoldDB" id="A0A2K8K7P3"/>
<keyword evidence="3" id="KW-1185">Reference proteome</keyword>
<dbReference type="RefSeq" id="WP_071479056.1">
    <property type="nucleotide sequence ID" value="NZ_CP024899.1"/>
</dbReference>
<dbReference type="EMBL" id="CP024899">
    <property type="protein sequence ID" value="ATX65482.1"/>
    <property type="molecule type" value="Genomic_DNA"/>
</dbReference>
<reference evidence="2 3" key="1">
    <citation type="submission" date="2017-11" db="EMBL/GenBank/DDBJ databases">
        <title>Revised Sequence and Annotation of the Rhodobaca barguzinensis strain alga05 Genome.</title>
        <authorList>
            <person name="Kopejtka K."/>
            <person name="Tomasch J.M."/>
            <person name="Bunk B."/>
            <person name="Koblizek M."/>
        </authorList>
    </citation>
    <scope>NUCLEOTIDE SEQUENCE [LARGE SCALE GENOMIC DNA]</scope>
    <source>
        <strain evidence="3">alga05</strain>
    </source>
</reference>
<sequence length="80" mass="8938">MSARRAIGGSRYLYDSFEAAQARIDAQERVFEARKEALEFRMMRLEGALERLEKRLWVAVFGVVAGVLLHGALALASALQ</sequence>
<keyword evidence="1" id="KW-1133">Transmembrane helix</keyword>
<dbReference type="KEGG" id="rbg:BG454_06260"/>
<evidence type="ECO:0000313" key="3">
    <source>
        <dbReference type="Proteomes" id="UP000228948"/>
    </source>
</evidence>
<keyword evidence="1" id="KW-0472">Membrane</keyword>
<keyword evidence="1" id="KW-0812">Transmembrane</keyword>
<name>A0A2K8K7P3_9RHOB</name>
<feature type="transmembrane region" description="Helical" evidence="1">
    <location>
        <begin position="56"/>
        <end position="79"/>
    </location>
</feature>
<organism evidence="2 3">
    <name type="scientific">Roseinatronobacter bogoriensis subsp. barguzinensis</name>
    <dbReference type="NCBI Taxonomy" id="441209"/>
    <lineage>
        <taxon>Bacteria</taxon>
        <taxon>Pseudomonadati</taxon>
        <taxon>Pseudomonadota</taxon>
        <taxon>Alphaproteobacteria</taxon>
        <taxon>Rhodobacterales</taxon>
        <taxon>Paracoccaceae</taxon>
        <taxon>Roseinatronobacter</taxon>
    </lineage>
</organism>
<dbReference type="Proteomes" id="UP000228948">
    <property type="component" value="Chromosome"/>
</dbReference>